<organism evidence="4 5">
    <name type="scientific">Actinophytocola xanthii</name>
    <dbReference type="NCBI Taxonomy" id="1912961"/>
    <lineage>
        <taxon>Bacteria</taxon>
        <taxon>Bacillati</taxon>
        <taxon>Actinomycetota</taxon>
        <taxon>Actinomycetes</taxon>
        <taxon>Pseudonocardiales</taxon>
        <taxon>Pseudonocardiaceae</taxon>
    </lineage>
</organism>
<dbReference type="EMBL" id="MSIE01000015">
    <property type="protein sequence ID" value="OLF17655.1"/>
    <property type="molecule type" value="Genomic_DNA"/>
</dbReference>
<protein>
    <submittedName>
        <fullName evidence="4">Uncharacterized protein</fullName>
    </submittedName>
</protein>
<reference evidence="4 5" key="1">
    <citation type="submission" date="2016-12" db="EMBL/GenBank/DDBJ databases">
        <title>The draft genome sequence of Actinophytocola sp. 11-183.</title>
        <authorList>
            <person name="Wang W."/>
            <person name="Yuan L."/>
        </authorList>
    </citation>
    <scope>NUCLEOTIDE SEQUENCE [LARGE SCALE GENOMIC DNA]</scope>
    <source>
        <strain evidence="4 5">11-183</strain>
    </source>
</reference>
<evidence type="ECO:0000313" key="5">
    <source>
        <dbReference type="Proteomes" id="UP000185596"/>
    </source>
</evidence>
<dbReference type="Gene3D" id="3.40.390.10">
    <property type="entry name" value="Collagenase (Catalytic Domain)"/>
    <property type="match status" value="1"/>
</dbReference>
<accession>A0A1Q8CTF5</accession>
<sequence>MIAAGAAVAAMVVGLAQPAGAASPPPRPAAGADVDGDAIPDAVEIGGIRRADGSMAMDLAALGASPCRKSVVVEIDYMAEGDHSHAPDLFGGPPGQPDAHLGVDDTRFEDDGHNQIAVGDLDGNGRADIAVADHSEGGRVHVYDAVTHQVSTTLGVHDTRFENHGHNQIAIGDVDGQGGAEIVLADHSEGGRVHVYDAVTHQAVPGLGVADTRFNDHGHNQLAVGDVDGVGKDEIVVVDHSEGGRVHVYDAVTHQAVPGLGVADTRFNDDEHNQLVVGDVDGVGKDEIVVADASEGGRIHVYDAVTHQASPTLGVDDSTFEDDGHNQVAVGDVDGNGREEILVANDSGGRVDALDATTRRSVPGVGVSDTRFNDDDHNQLAVGDLDDGIDGRAEVMIADASEGGQVQVFDAGPPLGAVDRAMAMFDEAPVPAVNGCPYPGADTRPGIDLVVEVSNTLPEQEVLSMPEDFDAIKADPANFDPARDPYVHYNIWGHQYDTGLGPTGSSGLAWFSDDQDFLVSLGGFAGGNGTTRHQAGTFVHELGHTLGLAHGGGDGVNHKPNYLSAMNYNFQLSGLKDLTTGESLVAYSDETLPTLDAGALDEPAGVGSSHAVRTTYSDNTGKERTARADRAIDWSRSNADGVGGNNDDLDVSVRIHRGTCVGPGQNGVRDTEAAADDEVIGEEIRIGPNFVCDTDAQGDDSQELSVNAERRMLDGFDDWDNLEFANDPVPEMPAEITVGEADELEQVHDQDDAPDTTVALNTPRPGFTEPVLGVAVDERRLYATHYYAAVAEPHLSDRRGSLVVLDRATMQVTKRVPVGYHPRAVAVNQETGRIYVLNGAPPGSPNTVDLTVVDRRTLSVVTTVSLPTGQAATDVVVNERTNRVYVSNTAHGRLHVIDGATNTELPSIVIPRGPTGMAVDENTNTVYVAMNHRSSLPTVTGLVAVTDDGRTQVVHPLVDLGDPLVQPSDVAIDPLNDRIYVSGLGGNTVRPSLSILELSTRRFITRTDVVGPGRAVAVDPFAHQAFVAAQGRVDVIGEQSMTSERTIPTEQAFAIAIDEKGDRRMYTGDLRSGSLTRLAYSSGTRK</sequence>
<gene>
    <name evidence="4" type="ORF">BU204_10590</name>
</gene>
<dbReference type="Pfam" id="PF01839">
    <property type="entry name" value="FG-GAP"/>
    <property type="match status" value="1"/>
</dbReference>
<keyword evidence="1 3" id="KW-0732">Signal</keyword>
<dbReference type="GO" id="GO:0008237">
    <property type="term" value="F:metallopeptidase activity"/>
    <property type="evidence" value="ECO:0007669"/>
    <property type="project" value="InterPro"/>
</dbReference>
<feature type="region of interest" description="Disordered" evidence="2">
    <location>
        <begin position="18"/>
        <end position="37"/>
    </location>
</feature>
<evidence type="ECO:0000313" key="4">
    <source>
        <dbReference type="EMBL" id="OLF17655.1"/>
    </source>
</evidence>
<dbReference type="InterPro" id="IPR028994">
    <property type="entry name" value="Integrin_alpha_N"/>
</dbReference>
<dbReference type="AlphaFoldDB" id="A0A1Q8CTF5"/>
<dbReference type="SUPFAM" id="SSF55486">
    <property type="entry name" value="Metalloproteases ('zincins'), catalytic domain"/>
    <property type="match status" value="1"/>
</dbReference>
<proteinExistence type="predicted"/>
<evidence type="ECO:0000256" key="2">
    <source>
        <dbReference type="SAM" id="MobiDB-lite"/>
    </source>
</evidence>
<comment type="caution">
    <text evidence="4">The sequence shown here is derived from an EMBL/GenBank/DDBJ whole genome shotgun (WGS) entry which is preliminary data.</text>
</comment>
<keyword evidence="5" id="KW-1185">Reference proteome</keyword>
<evidence type="ECO:0000256" key="3">
    <source>
        <dbReference type="SAM" id="SignalP"/>
    </source>
</evidence>
<feature type="signal peptide" evidence="3">
    <location>
        <begin position="1"/>
        <end position="21"/>
    </location>
</feature>
<dbReference type="InterPro" id="IPR015943">
    <property type="entry name" value="WD40/YVTN_repeat-like_dom_sf"/>
</dbReference>
<dbReference type="InterPro" id="IPR024079">
    <property type="entry name" value="MetalloPept_cat_dom_sf"/>
</dbReference>
<feature type="chain" id="PRO_5012321957" evidence="3">
    <location>
        <begin position="22"/>
        <end position="1086"/>
    </location>
</feature>
<name>A0A1Q8CTF5_9PSEU</name>
<dbReference type="SUPFAM" id="SSF69318">
    <property type="entry name" value="Integrin alpha N-terminal domain"/>
    <property type="match status" value="1"/>
</dbReference>
<dbReference type="Gene3D" id="2.130.10.10">
    <property type="entry name" value="YVTN repeat-like/Quinoprotein amine dehydrogenase"/>
    <property type="match status" value="3"/>
</dbReference>
<dbReference type="PANTHER" id="PTHR47197">
    <property type="entry name" value="PROTEIN NIRF"/>
    <property type="match status" value="1"/>
</dbReference>
<dbReference type="SUPFAM" id="SSF75011">
    <property type="entry name" value="3-carboxy-cis,cis-mucoante lactonizing enzyme"/>
    <property type="match status" value="1"/>
</dbReference>
<dbReference type="PANTHER" id="PTHR47197:SF3">
    <property type="entry name" value="DIHYDRO-HEME D1 DEHYDROGENASE"/>
    <property type="match status" value="1"/>
</dbReference>
<dbReference type="Proteomes" id="UP000185596">
    <property type="component" value="Unassembled WGS sequence"/>
</dbReference>
<dbReference type="STRING" id="1912961.BU204_10590"/>
<evidence type="ECO:0000256" key="1">
    <source>
        <dbReference type="ARBA" id="ARBA00022729"/>
    </source>
</evidence>
<dbReference type="InterPro" id="IPR013517">
    <property type="entry name" value="FG-GAP"/>
</dbReference>
<dbReference type="InterPro" id="IPR051200">
    <property type="entry name" value="Host-pathogen_enzymatic-act"/>
</dbReference>